<evidence type="ECO:0000256" key="1">
    <source>
        <dbReference type="SAM" id="Phobius"/>
    </source>
</evidence>
<evidence type="ECO:0000313" key="2">
    <source>
        <dbReference type="EMBL" id="QQS88701.1"/>
    </source>
</evidence>
<keyword evidence="1" id="KW-0812">Transmembrane</keyword>
<feature type="transmembrane region" description="Helical" evidence="1">
    <location>
        <begin position="21"/>
        <end position="47"/>
    </location>
</feature>
<organism evidence="2 3">
    <name type="scientific">Fusobacterium canifelinum</name>
    <dbReference type="NCBI Taxonomy" id="285729"/>
    <lineage>
        <taxon>Bacteria</taxon>
        <taxon>Fusobacteriati</taxon>
        <taxon>Fusobacteriota</taxon>
        <taxon>Fusobacteriia</taxon>
        <taxon>Fusobacteriales</taxon>
        <taxon>Fusobacteriaceae</taxon>
        <taxon>Fusobacterium</taxon>
    </lineage>
</organism>
<dbReference type="EMBL" id="CP068114">
    <property type="protein sequence ID" value="QQS88701.1"/>
    <property type="molecule type" value="Genomic_DNA"/>
</dbReference>
<gene>
    <name evidence="2" type="ORF">I6I83_03425</name>
</gene>
<evidence type="ECO:0000313" key="3">
    <source>
        <dbReference type="Proteomes" id="UP000595375"/>
    </source>
</evidence>
<accession>A0ABX7CGQ0</accession>
<keyword evidence="3" id="KW-1185">Reference proteome</keyword>
<dbReference type="RefSeq" id="WP_167444865.1">
    <property type="nucleotide sequence ID" value="NZ_CP068114.1"/>
</dbReference>
<protein>
    <submittedName>
        <fullName evidence="2">Uncharacterized protein</fullName>
    </submittedName>
</protein>
<keyword evidence="1" id="KW-1133">Transmembrane helix</keyword>
<reference evidence="2 3" key="1">
    <citation type="submission" date="2021-01" db="EMBL/GenBank/DDBJ databases">
        <title>FDA dAtabase for Regulatory Grade micrObial Sequences (FDA-ARGOS): Supporting development and validation of Infectious Disease Dx tests.</title>
        <authorList>
            <person name="Sproer C."/>
            <person name="Gronow S."/>
            <person name="Severitt S."/>
            <person name="Schroder I."/>
            <person name="Tallon L."/>
            <person name="Sadzewicz L."/>
            <person name="Zhao X."/>
            <person name="Boylan J."/>
            <person name="Ott S."/>
            <person name="Bowen H."/>
            <person name="Vavikolanu K."/>
            <person name="Mehta A."/>
            <person name="Aluvathingal J."/>
            <person name="Nadendla S."/>
            <person name="Lowell S."/>
            <person name="Myers T."/>
            <person name="Yan Y."/>
            <person name="Sichtig H."/>
        </authorList>
    </citation>
    <scope>NUCLEOTIDE SEQUENCE [LARGE SCALE GENOMIC DNA]</scope>
    <source>
        <strain evidence="2 3">FDAARGOS_1126</strain>
    </source>
</reference>
<keyword evidence="1" id="KW-0472">Membrane</keyword>
<sequence length="50" mass="6112">MKYKIIETVRISMIMTTILNFFICIVIELRYIEFIYLLLFLCTYILLKIT</sequence>
<proteinExistence type="predicted"/>
<name>A0ABX7CGQ0_9FUSO</name>
<dbReference type="Proteomes" id="UP000595375">
    <property type="component" value="Chromosome"/>
</dbReference>